<dbReference type="GO" id="GO:0005886">
    <property type="term" value="C:plasma membrane"/>
    <property type="evidence" value="ECO:0007669"/>
    <property type="project" value="UniProtKB-SubCell"/>
</dbReference>
<evidence type="ECO:0000313" key="10">
    <source>
        <dbReference type="Proteomes" id="UP000001572"/>
    </source>
</evidence>
<comment type="similarity">
    <text evidence="7">Belongs to the binding-protein-dependent transport system permease family.</text>
</comment>
<dbReference type="PANTHER" id="PTHR30043">
    <property type="entry name" value="PHOSPHONATES TRANSPORT SYSTEM PERMEASE PROTEIN"/>
    <property type="match status" value="1"/>
</dbReference>
<evidence type="ECO:0000256" key="7">
    <source>
        <dbReference type="RuleBase" id="RU363032"/>
    </source>
</evidence>
<dbReference type="KEGG" id="amt:Amet_1327"/>
<dbReference type="SUPFAM" id="SSF161098">
    <property type="entry name" value="MetI-like"/>
    <property type="match status" value="1"/>
</dbReference>
<dbReference type="eggNOG" id="COG3639">
    <property type="taxonomic scope" value="Bacteria"/>
</dbReference>
<dbReference type="STRING" id="293826.Amet_1327"/>
<feature type="transmembrane region" description="Helical" evidence="7">
    <location>
        <begin position="24"/>
        <end position="48"/>
    </location>
</feature>
<dbReference type="Pfam" id="PF00528">
    <property type="entry name" value="BPD_transp_1"/>
    <property type="match status" value="1"/>
</dbReference>
<feature type="transmembrane region" description="Helical" evidence="7">
    <location>
        <begin position="69"/>
        <end position="96"/>
    </location>
</feature>
<accession>A6TMW1</accession>
<feature type="transmembrane region" description="Helical" evidence="7">
    <location>
        <begin position="212"/>
        <end position="230"/>
    </location>
</feature>
<keyword evidence="3" id="KW-1003">Cell membrane</keyword>
<evidence type="ECO:0000256" key="6">
    <source>
        <dbReference type="ARBA" id="ARBA00023136"/>
    </source>
</evidence>
<dbReference type="CDD" id="cd06261">
    <property type="entry name" value="TM_PBP2"/>
    <property type="match status" value="1"/>
</dbReference>
<evidence type="ECO:0000313" key="9">
    <source>
        <dbReference type="EMBL" id="ABR47529.1"/>
    </source>
</evidence>
<evidence type="ECO:0000256" key="3">
    <source>
        <dbReference type="ARBA" id="ARBA00022475"/>
    </source>
</evidence>
<dbReference type="GO" id="GO:0015416">
    <property type="term" value="F:ABC-type phosphonate transporter activity"/>
    <property type="evidence" value="ECO:0007669"/>
    <property type="project" value="InterPro"/>
</dbReference>
<sequence>MIKEVKVKDSNKIQLNPPHNYKKVYLWIGLLVVLIWSALGTNFNPLMFKDFGNTLHFLKRSFLNPDWSVLPLALSESVITVQIAIMGTAVAFLLAVPLSFLSAKNTSPHWSIYTTLRGMLSFLRSVPEIVFALIFVPTVSLGPFAGVLALSLHNVGVMGKLFSEIIESADIGPQEAMTSTGAKKNIVILYGILPQVIPHVLSNSFYRLEVSVRASLVLGLVGAGGVGQLLSIHFKMFQYNKVAVDCLVIMAMVIIIDYIGGIIRRRVI</sequence>
<dbReference type="OrthoDB" id="8557224at2"/>
<evidence type="ECO:0000256" key="2">
    <source>
        <dbReference type="ARBA" id="ARBA00022448"/>
    </source>
</evidence>
<dbReference type="PANTHER" id="PTHR30043:SF1">
    <property type="entry name" value="ABC TRANSPORT SYSTEM PERMEASE PROTEIN P69"/>
    <property type="match status" value="1"/>
</dbReference>
<keyword evidence="10" id="KW-1185">Reference proteome</keyword>
<dbReference type="PROSITE" id="PS50928">
    <property type="entry name" value="ABC_TM1"/>
    <property type="match status" value="1"/>
</dbReference>
<reference evidence="10" key="1">
    <citation type="journal article" date="2016" name="Genome Announc.">
        <title>Complete genome sequence of Alkaliphilus metalliredigens strain QYMF, an alkaliphilic and metal-reducing bacterium isolated from borax-contaminated leachate ponds.</title>
        <authorList>
            <person name="Hwang C."/>
            <person name="Copeland A."/>
            <person name="Lucas S."/>
            <person name="Lapidus A."/>
            <person name="Barry K."/>
            <person name="Detter J.C."/>
            <person name="Glavina Del Rio T."/>
            <person name="Hammon N."/>
            <person name="Israni S."/>
            <person name="Dalin E."/>
            <person name="Tice H."/>
            <person name="Pitluck S."/>
            <person name="Chertkov O."/>
            <person name="Brettin T."/>
            <person name="Bruce D."/>
            <person name="Han C."/>
            <person name="Schmutz J."/>
            <person name="Larimer F."/>
            <person name="Land M.L."/>
            <person name="Hauser L."/>
            <person name="Kyrpides N."/>
            <person name="Mikhailova N."/>
            <person name="Ye Q."/>
            <person name="Zhou J."/>
            <person name="Richardson P."/>
            <person name="Fields M.W."/>
        </authorList>
    </citation>
    <scope>NUCLEOTIDE SEQUENCE [LARGE SCALE GENOMIC DNA]</scope>
    <source>
        <strain evidence="10">QYMF</strain>
    </source>
</reference>
<feature type="transmembrane region" description="Helical" evidence="7">
    <location>
        <begin position="242"/>
        <end position="263"/>
    </location>
</feature>
<comment type="subcellular location">
    <subcellularLocation>
        <location evidence="1 7">Cell membrane</location>
        <topology evidence="1 7">Multi-pass membrane protein</topology>
    </subcellularLocation>
</comment>
<keyword evidence="5 7" id="KW-1133">Transmembrane helix</keyword>
<gene>
    <name evidence="9" type="ordered locus">Amet_1327</name>
</gene>
<evidence type="ECO:0000256" key="4">
    <source>
        <dbReference type="ARBA" id="ARBA00022692"/>
    </source>
</evidence>
<keyword evidence="2 7" id="KW-0813">Transport</keyword>
<keyword evidence="4 7" id="KW-0812">Transmembrane</keyword>
<feature type="transmembrane region" description="Helical" evidence="7">
    <location>
        <begin position="187"/>
        <end position="206"/>
    </location>
</feature>
<dbReference type="InterPro" id="IPR000515">
    <property type="entry name" value="MetI-like"/>
</dbReference>
<dbReference type="Proteomes" id="UP000001572">
    <property type="component" value="Chromosome"/>
</dbReference>
<proteinExistence type="inferred from homology"/>
<feature type="domain" description="ABC transmembrane type-1" evidence="8">
    <location>
        <begin position="77"/>
        <end position="260"/>
    </location>
</feature>
<dbReference type="InterPro" id="IPR035906">
    <property type="entry name" value="MetI-like_sf"/>
</dbReference>
<keyword evidence="6 7" id="KW-0472">Membrane</keyword>
<dbReference type="InterPro" id="IPR005769">
    <property type="entry name" value="PhnE/PtxC"/>
</dbReference>
<evidence type="ECO:0000259" key="8">
    <source>
        <dbReference type="PROSITE" id="PS50928"/>
    </source>
</evidence>
<evidence type="ECO:0000256" key="1">
    <source>
        <dbReference type="ARBA" id="ARBA00004651"/>
    </source>
</evidence>
<dbReference type="HOGENOM" id="CLU_064254_0_2_9"/>
<name>A6TMW1_ALKMQ</name>
<dbReference type="NCBIfam" id="TIGR01097">
    <property type="entry name" value="PhnE"/>
    <property type="match status" value="1"/>
</dbReference>
<dbReference type="AlphaFoldDB" id="A6TMW1"/>
<dbReference type="Gene3D" id="1.10.3720.10">
    <property type="entry name" value="MetI-like"/>
    <property type="match status" value="1"/>
</dbReference>
<organism evidence="9 10">
    <name type="scientific">Alkaliphilus metalliredigens (strain QYMF)</name>
    <dbReference type="NCBI Taxonomy" id="293826"/>
    <lineage>
        <taxon>Bacteria</taxon>
        <taxon>Bacillati</taxon>
        <taxon>Bacillota</taxon>
        <taxon>Clostridia</taxon>
        <taxon>Peptostreptococcales</taxon>
        <taxon>Natronincolaceae</taxon>
        <taxon>Alkaliphilus</taxon>
    </lineage>
</organism>
<dbReference type="RefSeq" id="WP_012062570.1">
    <property type="nucleotide sequence ID" value="NC_009633.1"/>
</dbReference>
<evidence type="ECO:0000256" key="5">
    <source>
        <dbReference type="ARBA" id="ARBA00022989"/>
    </source>
</evidence>
<protein>
    <submittedName>
        <fullName evidence="9">Phosphonate ABC transporter, inner membrane subunit</fullName>
    </submittedName>
</protein>
<feature type="transmembrane region" description="Helical" evidence="7">
    <location>
        <begin position="129"/>
        <end position="152"/>
    </location>
</feature>
<dbReference type="EMBL" id="CP000724">
    <property type="protein sequence ID" value="ABR47529.1"/>
    <property type="molecule type" value="Genomic_DNA"/>
</dbReference>